<evidence type="ECO:0000256" key="2">
    <source>
        <dbReference type="ARBA" id="ARBA00023157"/>
    </source>
</evidence>
<feature type="signal peptide" evidence="3">
    <location>
        <begin position="1"/>
        <end position="26"/>
    </location>
</feature>
<dbReference type="PROSITE" id="PS00640">
    <property type="entry name" value="THIOL_PROTEASE_ASN"/>
    <property type="match status" value="1"/>
</dbReference>
<keyword evidence="3" id="KW-0732">Signal</keyword>
<dbReference type="InterPro" id="IPR038765">
    <property type="entry name" value="Papain-like_cys_pep_sf"/>
</dbReference>
<organism evidence="6 7">
    <name type="scientific">Rehmannia glutinosa</name>
    <name type="common">Chinese foxglove</name>
    <dbReference type="NCBI Taxonomy" id="99300"/>
    <lineage>
        <taxon>Eukaryota</taxon>
        <taxon>Viridiplantae</taxon>
        <taxon>Streptophyta</taxon>
        <taxon>Embryophyta</taxon>
        <taxon>Tracheophyta</taxon>
        <taxon>Spermatophyta</taxon>
        <taxon>Magnoliopsida</taxon>
        <taxon>eudicotyledons</taxon>
        <taxon>Gunneridae</taxon>
        <taxon>Pentapetalae</taxon>
        <taxon>asterids</taxon>
        <taxon>lamiids</taxon>
        <taxon>Lamiales</taxon>
        <taxon>Orobanchaceae</taxon>
        <taxon>Rehmannieae</taxon>
        <taxon>Rehmannia</taxon>
    </lineage>
</organism>
<dbReference type="PANTHER" id="PTHR12411">
    <property type="entry name" value="CYSTEINE PROTEASE FAMILY C1-RELATED"/>
    <property type="match status" value="1"/>
</dbReference>
<evidence type="ECO:0000256" key="3">
    <source>
        <dbReference type="SAM" id="SignalP"/>
    </source>
</evidence>
<comment type="caution">
    <text evidence="6">The sequence shown here is derived from an EMBL/GenBank/DDBJ whole genome shotgun (WGS) entry which is preliminary data.</text>
</comment>
<dbReference type="InterPro" id="IPR000668">
    <property type="entry name" value="Peptidase_C1A_C"/>
</dbReference>
<accession>A0ABR0UCD1</accession>
<dbReference type="InterPro" id="IPR013128">
    <property type="entry name" value="Peptidase_C1A"/>
</dbReference>
<proteinExistence type="inferred from homology"/>
<name>A0ABR0UCD1_REHGL</name>
<dbReference type="InterPro" id="IPR000169">
    <property type="entry name" value="Pept_cys_AS"/>
</dbReference>
<evidence type="ECO:0000313" key="6">
    <source>
        <dbReference type="EMBL" id="KAK6119984.1"/>
    </source>
</evidence>
<dbReference type="Proteomes" id="UP001318860">
    <property type="component" value="Unassembled WGS sequence"/>
</dbReference>
<dbReference type="InterPro" id="IPR013201">
    <property type="entry name" value="Prot_inhib_I29"/>
</dbReference>
<feature type="domain" description="Peptidase C1A papain C-terminal" evidence="4">
    <location>
        <begin position="119"/>
        <end position="335"/>
    </location>
</feature>
<comment type="similarity">
    <text evidence="1">Belongs to the peptidase C1 family.</text>
</comment>
<gene>
    <name evidence="6" type="ORF">DH2020_046272</name>
</gene>
<keyword evidence="7" id="KW-1185">Reference proteome</keyword>
<keyword evidence="2" id="KW-1015">Disulfide bond</keyword>
<dbReference type="InterPro" id="IPR039417">
    <property type="entry name" value="Peptidase_C1A_papain-like"/>
</dbReference>
<dbReference type="PRINTS" id="PR00705">
    <property type="entry name" value="PAPAIN"/>
</dbReference>
<evidence type="ECO:0000259" key="5">
    <source>
        <dbReference type="SMART" id="SM00848"/>
    </source>
</evidence>
<dbReference type="InterPro" id="IPR025660">
    <property type="entry name" value="Pept_his_AS"/>
</dbReference>
<dbReference type="CDD" id="cd02248">
    <property type="entry name" value="Peptidase_C1A"/>
    <property type="match status" value="1"/>
</dbReference>
<evidence type="ECO:0000259" key="4">
    <source>
        <dbReference type="SMART" id="SM00645"/>
    </source>
</evidence>
<evidence type="ECO:0000256" key="1">
    <source>
        <dbReference type="ARBA" id="ARBA00008455"/>
    </source>
</evidence>
<sequence>MKASTVMINYTLAIILLCSLYVSSKAYSETESMEKRYRDWLKRYGHKYKSRDEWNLRFGIYQSNVEFIEFVNSQNLPYNLTDNQFADMTNLEFRSIYLGYRSHGHSHKRHNIMFENYTLPPSVDWRKNGAVTPIKNQGNCGSCWAFSAVAAVEGINKIKTGKLVSLSEQEIVDCDINGDNQGCNGGYMEKAFEFIIKNGGITTEKNYPYLGKDGKCDKAKAKSKAAKISDYVMIPAGNETSLQAAVAKQPISVAIDAGGYEFQLYSSGVFTGYCGKNLNHGVTIVGYGAENGEKYWLVRNSWGSGWGEKGYIKMKRGSSDKNGICGIALEASYPTKAP</sequence>
<evidence type="ECO:0000313" key="7">
    <source>
        <dbReference type="Proteomes" id="UP001318860"/>
    </source>
</evidence>
<reference evidence="6 7" key="1">
    <citation type="journal article" date="2021" name="Comput. Struct. Biotechnol. J.">
        <title>De novo genome assembly of the potent medicinal plant Rehmannia glutinosa using nanopore technology.</title>
        <authorList>
            <person name="Ma L."/>
            <person name="Dong C."/>
            <person name="Song C."/>
            <person name="Wang X."/>
            <person name="Zheng X."/>
            <person name="Niu Y."/>
            <person name="Chen S."/>
            <person name="Feng W."/>
        </authorList>
    </citation>
    <scope>NUCLEOTIDE SEQUENCE [LARGE SCALE GENOMIC DNA]</scope>
    <source>
        <strain evidence="6">DH-2019</strain>
    </source>
</reference>
<protein>
    <submittedName>
        <fullName evidence="6">Uncharacterized protein</fullName>
    </submittedName>
</protein>
<dbReference type="SUPFAM" id="SSF54001">
    <property type="entry name" value="Cysteine proteinases"/>
    <property type="match status" value="1"/>
</dbReference>
<dbReference type="PROSITE" id="PS00639">
    <property type="entry name" value="THIOL_PROTEASE_HIS"/>
    <property type="match status" value="1"/>
</dbReference>
<dbReference type="Pfam" id="PF08246">
    <property type="entry name" value="Inhibitor_I29"/>
    <property type="match status" value="1"/>
</dbReference>
<dbReference type="EMBL" id="JABTTQ020003100">
    <property type="protein sequence ID" value="KAK6119984.1"/>
    <property type="molecule type" value="Genomic_DNA"/>
</dbReference>
<feature type="domain" description="Cathepsin propeptide inhibitor" evidence="5">
    <location>
        <begin position="37"/>
        <end position="93"/>
    </location>
</feature>
<dbReference type="PROSITE" id="PS00139">
    <property type="entry name" value="THIOL_PROTEASE_CYS"/>
    <property type="match status" value="1"/>
</dbReference>
<dbReference type="Gene3D" id="3.90.70.10">
    <property type="entry name" value="Cysteine proteinases"/>
    <property type="match status" value="1"/>
</dbReference>
<dbReference type="InterPro" id="IPR025661">
    <property type="entry name" value="Pept_asp_AS"/>
</dbReference>
<dbReference type="SMART" id="SM00645">
    <property type="entry name" value="Pept_C1"/>
    <property type="match status" value="1"/>
</dbReference>
<dbReference type="Pfam" id="PF00112">
    <property type="entry name" value="Peptidase_C1"/>
    <property type="match status" value="1"/>
</dbReference>
<feature type="chain" id="PRO_5045593809" evidence="3">
    <location>
        <begin position="27"/>
        <end position="338"/>
    </location>
</feature>
<dbReference type="SMART" id="SM00848">
    <property type="entry name" value="Inhibitor_I29"/>
    <property type="match status" value="1"/>
</dbReference>